<evidence type="ECO:0000313" key="3">
    <source>
        <dbReference type="EMBL" id="CAB4196406.1"/>
    </source>
</evidence>
<reference evidence="2" key="1">
    <citation type="submission" date="2020-05" db="EMBL/GenBank/DDBJ databases">
        <authorList>
            <person name="Chiriac C."/>
            <person name="Salcher M."/>
            <person name="Ghai R."/>
            <person name="Kavagutti S V."/>
        </authorList>
    </citation>
    <scope>NUCLEOTIDE SEQUENCE</scope>
</reference>
<gene>
    <name evidence="3" type="ORF">UFOVP1292_10</name>
    <name evidence="1" type="ORF">UFOVP859_2</name>
    <name evidence="2" type="ORF">UFOVP882_84</name>
</gene>
<dbReference type="Gene3D" id="3.90.550.10">
    <property type="entry name" value="Spore Coat Polysaccharide Biosynthesis Protein SpsA, Chain A"/>
    <property type="match status" value="1"/>
</dbReference>
<dbReference type="EMBL" id="LR796826">
    <property type="protein sequence ID" value="CAB4168558.1"/>
    <property type="molecule type" value="Genomic_DNA"/>
</dbReference>
<evidence type="ECO:0008006" key="4">
    <source>
        <dbReference type="Google" id="ProtNLM"/>
    </source>
</evidence>
<sequence>MPFKQLNTIYIGYDPKEDAYVKVLEKSIRDNTKQTFNIVPIVQHSLRKIGMYWRSHEINPDGVKVDCFDKKPFSTEFSFTRFLCPFLNQRSGYALFLDADMYVRTDISEIFDRYASSYTALSVVKHSYQPTDTLKMDGQVQTNYSKKNWSSLMLWNCEHPAHDRLTVADVNTKPGSWLHGFEWLESNEIAGIDPAWNWLDGHSPATLDAKLVHFTTGGPLFPTWKAKRDIDNEYATDWKHLYSNYLKEQ</sequence>
<dbReference type="EMBL" id="LR796816">
    <property type="protein sequence ID" value="CAB4167139.1"/>
    <property type="molecule type" value="Genomic_DNA"/>
</dbReference>
<dbReference type="EMBL" id="LR797251">
    <property type="protein sequence ID" value="CAB4196406.1"/>
    <property type="molecule type" value="Genomic_DNA"/>
</dbReference>
<name>A0A6J5PHC7_9CAUD</name>
<organism evidence="2">
    <name type="scientific">uncultured Caudovirales phage</name>
    <dbReference type="NCBI Taxonomy" id="2100421"/>
    <lineage>
        <taxon>Viruses</taxon>
        <taxon>Duplodnaviria</taxon>
        <taxon>Heunggongvirae</taxon>
        <taxon>Uroviricota</taxon>
        <taxon>Caudoviricetes</taxon>
        <taxon>Peduoviridae</taxon>
        <taxon>Maltschvirus</taxon>
        <taxon>Maltschvirus maltsch</taxon>
    </lineage>
</organism>
<dbReference type="PANTHER" id="PTHR35105:SF2">
    <property type="entry name" value="PROTEIN CDI"/>
    <property type="match status" value="1"/>
</dbReference>
<dbReference type="SUPFAM" id="SSF53448">
    <property type="entry name" value="Nucleotide-diphospho-sugar transferases"/>
    <property type="match status" value="1"/>
</dbReference>
<dbReference type="PANTHER" id="PTHR35105">
    <property type="entry name" value="EXPRESSED PROTEIN"/>
    <property type="match status" value="1"/>
</dbReference>
<proteinExistence type="predicted"/>
<evidence type="ECO:0000313" key="2">
    <source>
        <dbReference type="EMBL" id="CAB4168558.1"/>
    </source>
</evidence>
<protein>
    <recommendedName>
        <fullName evidence="4">Glycosyltransferase</fullName>
    </recommendedName>
</protein>
<accession>A0A6J5PHC7</accession>
<evidence type="ECO:0000313" key="1">
    <source>
        <dbReference type="EMBL" id="CAB4167139.1"/>
    </source>
</evidence>
<dbReference type="InterPro" id="IPR029044">
    <property type="entry name" value="Nucleotide-diphossugar_trans"/>
</dbReference>